<feature type="domain" description="GRF-like zinc ribbon" evidence="1">
    <location>
        <begin position="9"/>
        <end position="53"/>
    </location>
</feature>
<protein>
    <recommendedName>
        <fullName evidence="1">GRF-like zinc ribbon domain-containing protein</fullName>
    </recommendedName>
</protein>
<comment type="caution">
    <text evidence="2">The sequence shown here is derived from an EMBL/GenBank/DDBJ whole genome shotgun (WGS) entry which is preliminary data.</text>
</comment>
<organism evidence="2 3">
    <name type="scientific">Cladobotryum mycophilum</name>
    <dbReference type="NCBI Taxonomy" id="491253"/>
    <lineage>
        <taxon>Eukaryota</taxon>
        <taxon>Fungi</taxon>
        <taxon>Dikarya</taxon>
        <taxon>Ascomycota</taxon>
        <taxon>Pezizomycotina</taxon>
        <taxon>Sordariomycetes</taxon>
        <taxon>Hypocreomycetidae</taxon>
        <taxon>Hypocreales</taxon>
        <taxon>Hypocreaceae</taxon>
        <taxon>Cladobotryum</taxon>
    </lineage>
</organism>
<reference evidence="2 3" key="1">
    <citation type="submission" date="2024-01" db="EMBL/GenBank/DDBJ databases">
        <title>Complete genome of Cladobotryum mycophilum ATHUM6906.</title>
        <authorList>
            <person name="Christinaki A.C."/>
            <person name="Myridakis A.I."/>
            <person name="Kouvelis V.N."/>
        </authorList>
    </citation>
    <scope>NUCLEOTIDE SEQUENCE [LARGE SCALE GENOMIC DNA]</scope>
    <source>
        <strain evidence="2 3">ATHUM6906</strain>
    </source>
</reference>
<proteinExistence type="predicted"/>
<keyword evidence="3" id="KW-1185">Reference proteome</keyword>
<accession>A0ABR0SJW2</accession>
<dbReference type="Pfam" id="PF23549">
    <property type="entry name" value="Zn_ribbon_GRF_2"/>
    <property type="match status" value="1"/>
</dbReference>
<evidence type="ECO:0000313" key="3">
    <source>
        <dbReference type="Proteomes" id="UP001338125"/>
    </source>
</evidence>
<gene>
    <name evidence="2" type="ORF">PT974_05451</name>
</gene>
<dbReference type="InterPro" id="IPR056444">
    <property type="entry name" value="Zn_ribbon_GRF_2"/>
</dbReference>
<name>A0ABR0SJW2_9HYPO</name>
<dbReference type="Proteomes" id="UP001338125">
    <property type="component" value="Unassembled WGS sequence"/>
</dbReference>
<sequence length="122" mass="13169">MNLLPSSTPKHCFQCGGSTSRFKTSANNPNGNAGRPYNMCLHCNKFLGFDDQRGNHLSNPECHCGTPSKMQATGKTAAAPLALHFVCRLGECDFFSRGVGKNGRTAHVRPEMVNILAKAGFI</sequence>
<dbReference type="EMBL" id="JAVFKD010000012">
    <property type="protein sequence ID" value="KAK5992055.1"/>
    <property type="molecule type" value="Genomic_DNA"/>
</dbReference>
<evidence type="ECO:0000259" key="1">
    <source>
        <dbReference type="Pfam" id="PF23549"/>
    </source>
</evidence>
<evidence type="ECO:0000313" key="2">
    <source>
        <dbReference type="EMBL" id="KAK5992055.1"/>
    </source>
</evidence>